<evidence type="ECO:0000313" key="2">
    <source>
        <dbReference type="Proteomes" id="UP000605986"/>
    </source>
</evidence>
<evidence type="ECO:0000313" key="1">
    <source>
        <dbReference type="EMBL" id="KAF4454177.1"/>
    </source>
</evidence>
<gene>
    <name evidence="1" type="ORF">F53441_3177</name>
</gene>
<keyword evidence="1" id="KW-0547">Nucleotide-binding</keyword>
<name>A0A8H4KN41_9HYPO</name>
<reference evidence="1" key="1">
    <citation type="submission" date="2020-01" db="EMBL/GenBank/DDBJ databases">
        <title>Identification and distribution of gene clusters putatively required for synthesis of sphingolipid metabolism inhibitors in phylogenetically diverse species of the filamentous fungus Fusarium.</title>
        <authorList>
            <person name="Kim H.-S."/>
            <person name="Busman M."/>
            <person name="Brown D.W."/>
            <person name="Divon H."/>
            <person name="Uhlig S."/>
            <person name="Proctor R.H."/>
        </authorList>
    </citation>
    <scope>NUCLEOTIDE SEQUENCE</scope>
    <source>
        <strain evidence="1">NRRL 53441</strain>
    </source>
</reference>
<sequence length="160" mass="17783">MPYKKQQPNATSALCGKMIASTEAQFGVTQLTAKNIHQPIKNPLSAKWNFRVSGPDMINLMKGFAPQDMDDKWMCCTAGPADQGLIRVRMCRSWSSNEMVALIGRVTSDDEAAIAKEGGEIVGIEWPAPEEDEYDPWTEESSKEFAVGFCRHLLECNLEP</sequence>
<protein>
    <submittedName>
        <fullName evidence="1">Atp dependent dna helicase</fullName>
    </submittedName>
</protein>
<keyword evidence="1" id="KW-0378">Hydrolase</keyword>
<dbReference type="Proteomes" id="UP000605986">
    <property type="component" value="Unassembled WGS sequence"/>
</dbReference>
<dbReference type="EMBL" id="JAADJG010000130">
    <property type="protein sequence ID" value="KAF4454177.1"/>
    <property type="molecule type" value="Genomic_DNA"/>
</dbReference>
<keyword evidence="2" id="KW-1185">Reference proteome</keyword>
<keyword evidence="1" id="KW-0067">ATP-binding</keyword>
<keyword evidence="1" id="KW-0347">Helicase</keyword>
<dbReference type="OrthoDB" id="4521980at2759"/>
<dbReference type="AlphaFoldDB" id="A0A8H4KN41"/>
<accession>A0A8H4KN41</accession>
<proteinExistence type="predicted"/>
<comment type="caution">
    <text evidence="1">The sequence shown here is derived from an EMBL/GenBank/DDBJ whole genome shotgun (WGS) entry which is preliminary data.</text>
</comment>
<organism evidence="1 2">
    <name type="scientific">Fusarium austroafricanum</name>
    <dbReference type="NCBI Taxonomy" id="2364996"/>
    <lineage>
        <taxon>Eukaryota</taxon>
        <taxon>Fungi</taxon>
        <taxon>Dikarya</taxon>
        <taxon>Ascomycota</taxon>
        <taxon>Pezizomycotina</taxon>
        <taxon>Sordariomycetes</taxon>
        <taxon>Hypocreomycetidae</taxon>
        <taxon>Hypocreales</taxon>
        <taxon>Nectriaceae</taxon>
        <taxon>Fusarium</taxon>
        <taxon>Fusarium concolor species complex</taxon>
    </lineage>
</organism>
<dbReference type="GO" id="GO:0004386">
    <property type="term" value="F:helicase activity"/>
    <property type="evidence" value="ECO:0007669"/>
    <property type="project" value="UniProtKB-KW"/>
</dbReference>